<name>A0A1L9U655_ASPBC</name>
<dbReference type="RefSeq" id="XP_067474396.1">
    <property type="nucleotide sequence ID" value="XM_067626032.1"/>
</dbReference>
<evidence type="ECO:0000313" key="1">
    <source>
        <dbReference type="EMBL" id="OJJ67147.1"/>
    </source>
</evidence>
<dbReference type="AlphaFoldDB" id="A0A1L9U655"/>
<dbReference type="Proteomes" id="UP000184499">
    <property type="component" value="Unassembled WGS sequence"/>
</dbReference>
<keyword evidence="2" id="KW-1185">Reference proteome</keyword>
<gene>
    <name evidence="1" type="ORF">ASPBRDRAFT_48176</name>
</gene>
<organism evidence="1 2">
    <name type="scientific">Aspergillus brasiliensis (strain CBS 101740 / IMI 381727 / IBT 21946)</name>
    <dbReference type="NCBI Taxonomy" id="767769"/>
    <lineage>
        <taxon>Eukaryota</taxon>
        <taxon>Fungi</taxon>
        <taxon>Dikarya</taxon>
        <taxon>Ascomycota</taxon>
        <taxon>Pezizomycotina</taxon>
        <taxon>Eurotiomycetes</taxon>
        <taxon>Eurotiomycetidae</taxon>
        <taxon>Eurotiales</taxon>
        <taxon>Aspergillaceae</taxon>
        <taxon>Aspergillus</taxon>
        <taxon>Aspergillus subgen. Circumdati</taxon>
    </lineage>
</organism>
<sequence length="92" mass="10046">MIRSGCTAASSALLYGRLSIHTKHRTIALSILRDTSNTPPEKKNLRRACMAIVGYRRLGGLCLSGYARWHHGREITSARAVGLVTKVIILTG</sequence>
<reference evidence="2" key="1">
    <citation type="journal article" date="2017" name="Genome Biol.">
        <title>Comparative genomics reveals high biological diversity and specific adaptations in the industrially and medically important fungal genus Aspergillus.</title>
        <authorList>
            <person name="de Vries R.P."/>
            <person name="Riley R."/>
            <person name="Wiebenga A."/>
            <person name="Aguilar-Osorio G."/>
            <person name="Amillis S."/>
            <person name="Uchima C.A."/>
            <person name="Anderluh G."/>
            <person name="Asadollahi M."/>
            <person name="Askin M."/>
            <person name="Barry K."/>
            <person name="Battaglia E."/>
            <person name="Bayram O."/>
            <person name="Benocci T."/>
            <person name="Braus-Stromeyer S.A."/>
            <person name="Caldana C."/>
            <person name="Canovas D."/>
            <person name="Cerqueira G.C."/>
            <person name="Chen F."/>
            <person name="Chen W."/>
            <person name="Choi C."/>
            <person name="Clum A."/>
            <person name="Dos Santos R.A."/>
            <person name="Damasio A.R."/>
            <person name="Diallinas G."/>
            <person name="Emri T."/>
            <person name="Fekete E."/>
            <person name="Flipphi M."/>
            <person name="Freyberg S."/>
            <person name="Gallo A."/>
            <person name="Gournas C."/>
            <person name="Habgood R."/>
            <person name="Hainaut M."/>
            <person name="Harispe M.L."/>
            <person name="Henrissat B."/>
            <person name="Hilden K.S."/>
            <person name="Hope R."/>
            <person name="Hossain A."/>
            <person name="Karabika E."/>
            <person name="Karaffa L."/>
            <person name="Karanyi Z."/>
            <person name="Krasevec N."/>
            <person name="Kuo A."/>
            <person name="Kusch H."/>
            <person name="LaButti K."/>
            <person name="Lagendijk E.L."/>
            <person name="Lapidus A."/>
            <person name="Levasseur A."/>
            <person name="Lindquist E."/>
            <person name="Lipzen A."/>
            <person name="Logrieco A.F."/>
            <person name="MacCabe A."/>
            <person name="Maekelae M.R."/>
            <person name="Malavazi I."/>
            <person name="Melin P."/>
            <person name="Meyer V."/>
            <person name="Mielnichuk N."/>
            <person name="Miskei M."/>
            <person name="Molnar A.P."/>
            <person name="Mule G."/>
            <person name="Ngan C.Y."/>
            <person name="Orejas M."/>
            <person name="Orosz E."/>
            <person name="Ouedraogo J.P."/>
            <person name="Overkamp K.M."/>
            <person name="Park H.-S."/>
            <person name="Perrone G."/>
            <person name="Piumi F."/>
            <person name="Punt P.J."/>
            <person name="Ram A.F."/>
            <person name="Ramon A."/>
            <person name="Rauscher S."/>
            <person name="Record E."/>
            <person name="Riano-Pachon D.M."/>
            <person name="Robert V."/>
            <person name="Roehrig J."/>
            <person name="Ruller R."/>
            <person name="Salamov A."/>
            <person name="Salih N.S."/>
            <person name="Samson R.A."/>
            <person name="Sandor E."/>
            <person name="Sanguinetti M."/>
            <person name="Schuetze T."/>
            <person name="Sepcic K."/>
            <person name="Shelest E."/>
            <person name="Sherlock G."/>
            <person name="Sophianopoulou V."/>
            <person name="Squina F.M."/>
            <person name="Sun H."/>
            <person name="Susca A."/>
            <person name="Todd R.B."/>
            <person name="Tsang A."/>
            <person name="Unkles S.E."/>
            <person name="van de Wiele N."/>
            <person name="van Rossen-Uffink D."/>
            <person name="Oliveira J.V."/>
            <person name="Vesth T.C."/>
            <person name="Visser J."/>
            <person name="Yu J.-H."/>
            <person name="Zhou M."/>
            <person name="Andersen M.R."/>
            <person name="Archer D.B."/>
            <person name="Baker S.E."/>
            <person name="Benoit I."/>
            <person name="Brakhage A.A."/>
            <person name="Braus G.H."/>
            <person name="Fischer R."/>
            <person name="Frisvad J.C."/>
            <person name="Goldman G.H."/>
            <person name="Houbraken J."/>
            <person name="Oakley B."/>
            <person name="Pocsi I."/>
            <person name="Scazzocchio C."/>
            <person name="Seiboth B."/>
            <person name="vanKuyk P.A."/>
            <person name="Wortman J."/>
            <person name="Dyer P.S."/>
            <person name="Grigoriev I.V."/>
        </authorList>
    </citation>
    <scope>NUCLEOTIDE SEQUENCE [LARGE SCALE GENOMIC DNA]</scope>
    <source>
        <strain evidence="2">CBS 101740 / IMI 381727 / IBT 21946</strain>
    </source>
</reference>
<proteinExistence type="predicted"/>
<dbReference type="GeneID" id="93578520"/>
<dbReference type="EMBL" id="KV878695">
    <property type="protein sequence ID" value="OJJ67147.1"/>
    <property type="molecule type" value="Genomic_DNA"/>
</dbReference>
<dbReference type="VEuPathDB" id="FungiDB:ASPBRDRAFT_48176"/>
<accession>A0A1L9U655</accession>
<evidence type="ECO:0000313" key="2">
    <source>
        <dbReference type="Proteomes" id="UP000184499"/>
    </source>
</evidence>
<protein>
    <submittedName>
        <fullName evidence="1">Uncharacterized protein</fullName>
    </submittedName>
</protein>